<keyword evidence="7" id="KW-1185">Reference proteome</keyword>
<comment type="subcellular location">
    <subcellularLocation>
        <location evidence="1">Cell membrane</location>
    </subcellularLocation>
</comment>
<dbReference type="GO" id="GO:0005275">
    <property type="term" value="F:amine transmembrane transporter activity"/>
    <property type="evidence" value="ECO:0007669"/>
    <property type="project" value="TreeGrafter"/>
</dbReference>
<dbReference type="PANTHER" id="PTHR47737:SF1">
    <property type="entry name" value="GLYCINE BETAINE_PROLINE BETAINE TRANSPORT SYSTEM PERMEASE PROTEIN PROW"/>
    <property type="match status" value="1"/>
</dbReference>
<evidence type="ECO:0000259" key="5">
    <source>
        <dbReference type="Pfam" id="PF04069"/>
    </source>
</evidence>
<dbReference type="RefSeq" id="WP_210509962.1">
    <property type="nucleotide sequence ID" value="NZ_JAFIDN010000001.1"/>
</dbReference>
<organism evidence="6 7">
    <name type="scientific">Natronogracilivirga saccharolytica</name>
    <dbReference type="NCBI Taxonomy" id="2812953"/>
    <lineage>
        <taxon>Bacteria</taxon>
        <taxon>Pseudomonadati</taxon>
        <taxon>Balneolota</taxon>
        <taxon>Balneolia</taxon>
        <taxon>Balneolales</taxon>
        <taxon>Cyclonatronaceae</taxon>
        <taxon>Natronogracilivirga</taxon>
    </lineage>
</organism>
<dbReference type="GO" id="GO:0015226">
    <property type="term" value="F:carnitine transmembrane transporter activity"/>
    <property type="evidence" value="ECO:0007669"/>
    <property type="project" value="TreeGrafter"/>
</dbReference>
<dbReference type="EMBL" id="JAFIDN010000001">
    <property type="protein sequence ID" value="MBP3191439.1"/>
    <property type="molecule type" value="Genomic_DNA"/>
</dbReference>
<dbReference type="PANTHER" id="PTHR47737">
    <property type="entry name" value="GLYCINE BETAINE/PROLINE BETAINE TRANSPORT SYSTEM PERMEASE PROTEIN PROW"/>
    <property type="match status" value="1"/>
</dbReference>
<keyword evidence="4" id="KW-0472">Membrane</keyword>
<dbReference type="Pfam" id="PF04069">
    <property type="entry name" value="OpuAC"/>
    <property type="match status" value="1"/>
</dbReference>
<keyword evidence="2" id="KW-0813">Transport</keyword>
<dbReference type="Gene3D" id="3.40.190.100">
    <property type="entry name" value="Glycine betaine-binding periplasmic protein, domain 2"/>
    <property type="match status" value="1"/>
</dbReference>
<dbReference type="CDD" id="cd13639">
    <property type="entry name" value="PBP2_OpuAC_like"/>
    <property type="match status" value="1"/>
</dbReference>
<accession>A0A8J7UVR3</accession>
<name>A0A8J7UVR3_9BACT</name>
<proteinExistence type="predicted"/>
<dbReference type="SUPFAM" id="SSF53850">
    <property type="entry name" value="Periplasmic binding protein-like II"/>
    <property type="match status" value="1"/>
</dbReference>
<evidence type="ECO:0000256" key="1">
    <source>
        <dbReference type="ARBA" id="ARBA00004236"/>
    </source>
</evidence>
<dbReference type="Proteomes" id="UP000673975">
    <property type="component" value="Unassembled WGS sequence"/>
</dbReference>
<dbReference type="Gene3D" id="3.40.190.10">
    <property type="entry name" value="Periplasmic binding protein-like II"/>
    <property type="match status" value="1"/>
</dbReference>
<protein>
    <submittedName>
        <fullName evidence="6">Glycine betaine ABC transporter substrate-binding protein</fullName>
    </submittedName>
</protein>
<dbReference type="GO" id="GO:0015871">
    <property type="term" value="P:choline transport"/>
    <property type="evidence" value="ECO:0007669"/>
    <property type="project" value="TreeGrafter"/>
</dbReference>
<evidence type="ECO:0000313" key="6">
    <source>
        <dbReference type="EMBL" id="MBP3191439.1"/>
    </source>
</evidence>
<dbReference type="PROSITE" id="PS51257">
    <property type="entry name" value="PROKAR_LIPOPROTEIN"/>
    <property type="match status" value="1"/>
</dbReference>
<evidence type="ECO:0000256" key="3">
    <source>
        <dbReference type="ARBA" id="ARBA00022475"/>
    </source>
</evidence>
<gene>
    <name evidence="6" type="ORF">NATSA_02065</name>
</gene>
<feature type="domain" description="ABC-type glycine betaine transport system substrate-binding" evidence="5">
    <location>
        <begin position="36"/>
        <end position="279"/>
    </location>
</feature>
<reference evidence="6" key="1">
    <citation type="submission" date="2021-02" db="EMBL/GenBank/DDBJ databases">
        <title>Natronogracilivirga saccharolytica gen. nov. sp. nov. a new anaerobic, haloalkiliphilic carbohydrate-fermenting bacterium from soda lake and proposing of Cyclonatronumiaceae fam. nov. in the phylum Balneolaeota.</title>
        <authorList>
            <person name="Zhilina T.N."/>
            <person name="Sorokin D.Y."/>
            <person name="Zavarzina D.G."/>
            <person name="Toshchakov S.V."/>
            <person name="Kublanov I.V."/>
        </authorList>
    </citation>
    <scope>NUCLEOTIDE SEQUENCE</scope>
    <source>
        <strain evidence="6">Z-1702</strain>
    </source>
</reference>
<comment type="caution">
    <text evidence="6">The sequence shown here is derived from an EMBL/GenBank/DDBJ whole genome shotgun (WGS) entry which is preliminary data.</text>
</comment>
<evidence type="ECO:0000313" key="7">
    <source>
        <dbReference type="Proteomes" id="UP000673975"/>
    </source>
</evidence>
<evidence type="ECO:0000256" key="2">
    <source>
        <dbReference type="ARBA" id="ARBA00022448"/>
    </source>
</evidence>
<dbReference type="GO" id="GO:0043190">
    <property type="term" value="C:ATP-binding cassette (ABC) transporter complex"/>
    <property type="evidence" value="ECO:0007669"/>
    <property type="project" value="InterPro"/>
</dbReference>
<dbReference type="GO" id="GO:0031460">
    <property type="term" value="P:glycine betaine transport"/>
    <property type="evidence" value="ECO:0007669"/>
    <property type="project" value="TreeGrafter"/>
</dbReference>
<sequence length="290" mass="32164">MRMLNATSNWKSGWTAMIVAVAALVGLQACEPAEREVELGYVQWDSEIASTHVVASVIQDELGHDVNLTAVDAGPMFTGMARGDFDAIVAAWLPGTHEAYMAEIEDDVLNLGPNLEGAKIGWVVPDYIPVNSIDELNDYVDEFGGEITGIDPGAGLMAASEDAIEEYELNFDLVSGSDAAMTAALDRAIQREEWIVVTGWTPHWKFAAHDLKYLEDPLNVFGDAEHIATLVTPDLEERLPDVYAFLDNFYWTPEEMGEVMVYIEEGMEPYDAARQWISENQDRVQEWLGN</sequence>
<evidence type="ECO:0000256" key="4">
    <source>
        <dbReference type="ARBA" id="ARBA00023136"/>
    </source>
</evidence>
<dbReference type="AlphaFoldDB" id="A0A8J7UVR3"/>
<keyword evidence="3" id="KW-1003">Cell membrane</keyword>
<dbReference type="InterPro" id="IPR007210">
    <property type="entry name" value="ABC_Gly_betaine_transp_sub-bd"/>
</dbReference>